<sequence>MNIAYSFKSALEENAVESTPPTSSGKRRREPSFGGNSSSEGVGDPKARAPTGVPTRVKNGLAFYRGAVSVPTFTEGERQHIESHLSFQRAYDSVDILSRGKPVDGGVDLALAPVVAGAIATMTDLVGVRSDCAHLTTREKEQLHTSHSDRMKFDVRGTVHLGADVLLHGQVDPARSTGDFILSGGDLPQPLIMPMRSGDAYIATSEVLYAPLFHGISPPDQASLSVVCTWSPGRGAFNPWRSQSHPLAESFPSLCGVKAVDGEEAFKVTTTDRVPPKTIKSRIRQSGDFTDGVSLFRAPPEEQASAYHRLANSCNVAGCSCTESGEACSCDGHVHVKNASVGGAVQSGKQQKPNSHRGGPGAAGRIEFDYGPYATSLGKHLRAQKNKKTGDIIISENPSEFFEWSVPSVNNGERTLGTQPFDSNGDNKRASYPCTKDGARIKKAPKLERGNAYLMQKAREWHQNAQG</sequence>
<feature type="region of interest" description="Disordered" evidence="1">
    <location>
        <begin position="417"/>
        <end position="436"/>
    </location>
</feature>
<name>D7FQP0_ECTSI</name>
<protein>
    <submittedName>
        <fullName evidence="2">Uncharacterized protein</fullName>
    </submittedName>
</protein>
<proteinExistence type="predicted"/>
<evidence type="ECO:0000256" key="1">
    <source>
        <dbReference type="SAM" id="MobiDB-lite"/>
    </source>
</evidence>
<dbReference type="EMBL" id="FN649760">
    <property type="protein sequence ID" value="CBJ30635.1"/>
    <property type="molecule type" value="Genomic_DNA"/>
</dbReference>
<dbReference type="Proteomes" id="UP000002630">
    <property type="component" value="Unassembled WGS sequence"/>
</dbReference>
<keyword evidence="3" id="KW-1185">Reference proteome</keyword>
<dbReference type="AlphaFoldDB" id="D7FQP0"/>
<dbReference type="InParanoid" id="D7FQP0"/>
<reference evidence="2 3" key="1">
    <citation type="journal article" date="2010" name="Nature">
        <title>The Ectocarpus genome and the independent evolution of multicellularity in brown algae.</title>
        <authorList>
            <person name="Cock J.M."/>
            <person name="Sterck L."/>
            <person name="Rouze P."/>
            <person name="Scornet D."/>
            <person name="Allen A.E."/>
            <person name="Amoutzias G."/>
            <person name="Anthouard V."/>
            <person name="Artiguenave F."/>
            <person name="Aury J.M."/>
            <person name="Badger J.H."/>
            <person name="Beszteri B."/>
            <person name="Billiau K."/>
            <person name="Bonnet E."/>
            <person name="Bothwell J.H."/>
            <person name="Bowler C."/>
            <person name="Boyen C."/>
            <person name="Brownlee C."/>
            <person name="Carrano C.J."/>
            <person name="Charrier B."/>
            <person name="Cho G.Y."/>
            <person name="Coelho S.M."/>
            <person name="Collen J."/>
            <person name="Corre E."/>
            <person name="Da Silva C."/>
            <person name="Delage L."/>
            <person name="Delaroque N."/>
            <person name="Dittami S.M."/>
            <person name="Doulbeau S."/>
            <person name="Elias M."/>
            <person name="Farnham G."/>
            <person name="Gachon C.M."/>
            <person name="Gschloessl B."/>
            <person name="Heesch S."/>
            <person name="Jabbari K."/>
            <person name="Jubin C."/>
            <person name="Kawai H."/>
            <person name="Kimura K."/>
            <person name="Kloareg B."/>
            <person name="Kupper F.C."/>
            <person name="Lang D."/>
            <person name="Le Bail A."/>
            <person name="Leblanc C."/>
            <person name="Lerouge P."/>
            <person name="Lohr M."/>
            <person name="Lopez P.J."/>
            <person name="Martens C."/>
            <person name="Maumus F."/>
            <person name="Michel G."/>
            <person name="Miranda-Saavedra D."/>
            <person name="Morales J."/>
            <person name="Moreau H."/>
            <person name="Motomura T."/>
            <person name="Nagasato C."/>
            <person name="Napoli C.A."/>
            <person name="Nelson D.R."/>
            <person name="Nyvall-Collen P."/>
            <person name="Peters A.F."/>
            <person name="Pommier C."/>
            <person name="Potin P."/>
            <person name="Poulain J."/>
            <person name="Quesneville H."/>
            <person name="Read B."/>
            <person name="Rensing S.A."/>
            <person name="Ritter A."/>
            <person name="Rousvoal S."/>
            <person name="Samanta M."/>
            <person name="Samson G."/>
            <person name="Schroeder D.C."/>
            <person name="Segurens B."/>
            <person name="Strittmatter M."/>
            <person name="Tonon T."/>
            <person name="Tregear J.W."/>
            <person name="Valentin K."/>
            <person name="von Dassow P."/>
            <person name="Yamagishi T."/>
            <person name="Van de Peer Y."/>
            <person name="Wincker P."/>
        </authorList>
    </citation>
    <scope>NUCLEOTIDE SEQUENCE [LARGE SCALE GENOMIC DNA]</scope>
    <source>
        <strain evidence="3">Ec32 / CCAP1310/4</strain>
    </source>
</reference>
<gene>
    <name evidence="2" type="ORF">Esi_0205_0053</name>
</gene>
<evidence type="ECO:0000313" key="3">
    <source>
        <dbReference type="Proteomes" id="UP000002630"/>
    </source>
</evidence>
<accession>D7FQP0</accession>
<feature type="region of interest" description="Disordered" evidence="1">
    <location>
        <begin position="344"/>
        <end position="363"/>
    </location>
</feature>
<feature type="region of interest" description="Disordered" evidence="1">
    <location>
        <begin position="1"/>
        <end position="54"/>
    </location>
</feature>
<evidence type="ECO:0000313" key="2">
    <source>
        <dbReference type="EMBL" id="CBJ30635.1"/>
    </source>
</evidence>
<organism evidence="2 3">
    <name type="scientific">Ectocarpus siliculosus</name>
    <name type="common">Brown alga</name>
    <name type="synonym">Conferva siliculosa</name>
    <dbReference type="NCBI Taxonomy" id="2880"/>
    <lineage>
        <taxon>Eukaryota</taxon>
        <taxon>Sar</taxon>
        <taxon>Stramenopiles</taxon>
        <taxon>Ochrophyta</taxon>
        <taxon>PX clade</taxon>
        <taxon>Phaeophyceae</taxon>
        <taxon>Ectocarpales</taxon>
        <taxon>Ectocarpaceae</taxon>
        <taxon>Ectocarpus</taxon>
    </lineage>
</organism>